<dbReference type="PROSITE" id="PS51462">
    <property type="entry name" value="NUDIX"/>
    <property type="match status" value="1"/>
</dbReference>
<keyword evidence="7" id="KW-1185">Reference proteome</keyword>
<comment type="caution">
    <text evidence="6">The sequence shown here is derived from an EMBL/GenBank/DDBJ whole genome shotgun (WGS) entry which is preliminary data.</text>
</comment>
<proteinExistence type="inferred from homology"/>
<evidence type="ECO:0000256" key="3">
    <source>
        <dbReference type="ARBA" id="ARBA00022842"/>
    </source>
</evidence>
<evidence type="ECO:0000256" key="1">
    <source>
        <dbReference type="ARBA" id="ARBA00001946"/>
    </source>
</evidence>
<dbReference type="Proteomes" id="UP001652564">
    <property type="component" value="Unassembled WGS sequence"/>
</dbReference>
<dbReference type="Gene3D" id="3.90.79.10">
    <property type="entry name" value="Nucleoside Triphosphate Pyrophosphohydrolase"/>
    <property type="match status" value="1"/>
</dbReference>
<dbReference type="EMBL" id="JAOWKZ010000002">
    <property type="protein sequence ID" value="MCV2872697.1"/>
    <property type="molecule type" value="Genomic_DNA"/>
</dbReference>
<dbReference type="RefSeq" id="WP_263739874.1">
    <property type="nucleotide sequence ID" value="NZ_JAOWKZ010000002.1"/>
</dbReference>
<dbReference type="SUPFAM" id="SSF55811">
    <property type="entry name" value="Nudix"/>
    <property type="match status" value="1"/>
</dbReference>
<dbReference type="InterPro" id="IPR000086">
    <property type="entry name" value="NUDIX_hydrolase_dom"/>
</dbReference>
<dbReference type="PANTHER" id="PTHR43046:SF12">
    <property type="entry name" value="GDP-MANNOSE MANNOSYL HYDROLASE"/>
    <property type="match status" value="1"/>
</dbReference>
<name>A0ABT2ZNK8_9RHOB</name>
<dbReference type="InterPro" id="IPR020476">
    <property type="entry name" value="Nudix_hydrolase"/>
</dbReference>
<dbReference type="GO" id="GO:0016787">
    <property type="term" value="F:hydrolase activity"/>
    <property type="evidence" value="ECO:0007669"/>
    <property type="project" value="UniProtKB-KW"/>
</dbReference>
<feature type="domain" description="Nudix hydrolase" evidence="5">
    <location>
        <begin position="1"/>
        <end position="138"/>
    </location>
</feature>
<reference evidence="6 7" key="1">
    <citation type="submission" date="2022-10" db="EMBL/GenBank/DDBJ databases">
        <title>Defluviimonas sp. nov., isolated from ocean surface sediments.</title>
        <authorList>
            <person name="He W."/>
            <person name="Wang L."/>
            <person name="Zhang D.-F."/>
        </authorList>
    </citation>
    <scope>NUCLEOTIDE SEQUENCE [LARGE SCALE GENOMIC DNA]</scope>
    <source>
        <strain evidence="6 7">WL0050</strain>
    </source>
</reference>
<comment type="similarity">
    <text evidence="4">Belongs to the Nudix hydrolase family.</text>
</comment>
<accession>A0ABT2ZNK8</accession>
<dbReference type="CDD" id="cd04682">
    <property type="entry name" value="NUDIX_Hydrolase"/>
    <property type="match status" value="1"/>
</dbReference>
<evidence type="ECO:0000313" key="6">
    <source>
        <dbReference type="EMBL" id="MCV2872697.1"/>
    </source>
</evidence>
<keyword evidence="3" id="KW-0460">Magnesium</keyword>
<dbReference type="Pfam" id="PF00293">
    <property type="entry name" value="NUDIX"/>
    <property type="match status" value="1"/>
</dbReference>
<evidence type="ECO:0000313" key="7">
    <source>
        <dbReference type="Proteomes" id="UP001652564"/>
    </source>
</evidence>
<evidence type="ECO:0000256" key="4">
    <source>
        <dbReference type="RuleBase" id="RU003476"/>
    </source>
</evidence>
<dbReference type="PANTHER" id="PTHR43046">
    <property type="entry name" value="GDP-MANNOSE MANNOSYL HYDROLASE"/>
    <property type="match status" value="1"/>
</dbReference>
<keyword evidence="2 4" id="KW-0378">Hydrolase</keyword>
<sequence length="142" mass="15644">MTTDSGFVGAKLALIGAGRVLTCLRDDREGIAFPGFWDLPGGGREGSEGPEDCVLRELREEFGLVLPKSRLIWRRDYASKHEPGGRAAFFGGRIEPGEVDRVVFGDEGQGWQMMEIGVFVTHARAVPYLRTRLQDFLSAGVM</sequence>
<gene>
    <name evidence="6" type="ORF">OEZ71_10365</name>
</gene>
<evidence type="ECO:0000256" key="2">
    <source>
        <dbReference type="ARBA" id="ARBA00022801"/>
    </source>
</evidence>
<dbReference type="PRINTS" id="PR00502">
    <property type="entry name" value="NUDIXFAMILY"/>
</dbReference>
<protein>
    <submittedName>
        <fullName evidence="6">NUDIX hydrolase</fullName>
    </submittedName>
</protein>
<dbReference type="InterPro" id="IPR020084">
    <property type="entry name" value="NUDIX_hydrolase_CS"/>
</dbReference>
<organism evidence="6 7">
    <name type="scientific">Albidovulum litorale</name>
    <dbReference type="NCBI Taxonomy" id="2984134"/>
    <lineage>
        <taxon>Bacteria</taxon>
        <taxon>Pseudomonadati</taxon>
        <taxon>Pseudomonadota</taxon>
        <taxon>Alphaproteobacteria</taxon>
        <taxon>Rhodobacterales</taxon>
        <taxon>Paracoccaceae</taxon>
        <taxon>Albidovulum</taxon>
    </lineage>
</organism>
<evidence type="ECO:0000259" key="5">
    <source>
        <dbReference type="PROSITE" id="PS51462"/>
    </source>
</evidence>
<dbReference type="InterPro" id="IPR015797">
    <property type="entry name" value="NUDIX_hydrolase-like_dom_sf"/>
</dbReference>
<dbReference type="PROSITE" id="PS00893">
    <property type="entry name" value="NUDIX_BOX"/>
    <property type="match status" value="1"/>
</dbReference>
<comment type="cofactor">
    <cofactor evidence="1">
        <name>Mg(2+)</name>
        <dbReference type="ChEBI" id="CHEBI:18420"/>
    </cofactor>
</comment>